<comment type="caution">
    <text evidence="1">The sequence shown here is derived from an EMBL/GenBank/DDBJ whole genome shotgun (WGS) entry which is preliminary data.</text>
</comment>
<dbReference type="EMBL" id="JADCNM010000001">
    <property type="protein sequence ID" value="KAG0500463.1"/>
    <property type="molecule type" value="Genomic_DNA"/>
</dbReference>
<name>A0A835SAW9_VANPL</name>
<evidence type="ECO:0000313" key="1">
    <source>
        <dbReference type="EMBL" id="KAG0500463.1"/>
    </source>
</evidence>
<proteinExistence type="predicted"/>
<accession>A0A835SAW9</accession>
<sequence length="87" mass="9554">MKLCADCSSKSNFALESLVCNPFSTLKGPNFSIIHQSASFLPEKLGLTSGSQSPFRRFITMEQRQLNLQLGDATIFFLPIEPISGSI</sequence>
<dbReference type="Proteomes" id="UP000639772">
    <property type="component" value="Chromosome 1"/>
</dbReference>
<evidence type="ECO:0000313" key="2">
    <source>
        <dbReference type="Proteomes" id="UP000639772"/>
    </source>
</evidence>
<gene>
    <name evidence="1" type="ORF">HPP92_000535</name>
</gene>
<dbReference type="AlphaFoldDB" id="A0A835SAW9"/>
<protein>
    <submittedName>
        <fullName evidence="1">Uncharacterized protein</fullName>
    </submittedName>
</protein>
<reference evidence="1 2" key="1">
    <citation type="journal article" date="2020" name="Nat. Food">
        <title>A phased Vanilla planifolia genome enables genetic improvement of flavour and production.</title>
        <authorList>
            <person name="Hasing T."/>
            <person name="Tang H."/>
            <person name="Brym M."/>
            <person name="Khazi F."/>
            <person name="Huang T."/>
            <person name="Chambers A.H."/>
        </authorList>
    </citation>
    <scope>NUCLEOTIDE SEQUENCE [LARGE SCALE GENOMIC DNA]</scope>
    <source>
        <tissue evidence="1">Leaf</tissue>
    </source>
</reference>
<organism evidence="1 2">
    <name type="scientific">Vanilla planifolia</name>
    <name type="common">Vanilla</name>
    <dbReference type="NCBI Taxonomy" id="51239"/>
    <lineage>
        <taxon>Eukaryota</taxon>
        <taxon>Viridiplantae</taxon>
        <taxon>Streptophyta</taxon>
        <taxon>Embryophyta</taxon>
        <taxon>Tracheophyta</taxon>
        <taxon>Spermatophyta</taxon>
        <taxon>Magnoliopsida</taxon>
        <taxon>Liliopsida</taxon>
        <taxon>Asparagales</taxon>
        <taxon>Orchidaceae</taxon>
        <taxon>Vanilloideae</taxon>
        <taxon>Vanilleae</taxon>
        <taxon>Vanilla</taxon>
    </lineage>
</organism>